<evidence type="ECO:0000313" key="1">
    <source>
        <dbReference type="EMBL" id="UWZ52335.1"/>
    </source>
</evidence>
<sequence length="31" mass="3528">MSNVLRLQALRPQTTNRQPVISSSYSFICCN</sequence>
<dbReference type="Proteomes" id="UP001058003">
    <property type="component" value="Chromosome"/>
</dbReference>
<gene>
    <name evidence="1" type="ORF">Daura_37600</name>
</gene>
<dbReference type="RefSeq" id="WP_211273430.1">
    <property type="nucleotide sequence ID" value="NZ_CP073767.1"/>
</dbReference>
<name>A0A9Q9IGV9_9ACTN</name>
<protein>
    <submittedName>
        <fullName evidence="1">Class III lanthipeptide</fullName>
    </submittedName>
</protein>
<dbReference type="KEGG" id="daur:Daura_37600"/>
<dbReference type="NCBIfam" id="NF038160">
    <property type="entry name" value="lanthi_III_c"/>
    <property type="match status" value="1"/>
</dbReference>
<reference evidence="1" key="1">
    <citation type="submission" date="2021-04" db="EMBL/GenBank/DDBJ databases">
        <title>Dactylosporangium aurantiacum NRRL B-8018 full assembly.</title>
        <authorList>
            <person name="Hartkoorn R.C."/>
            <person name="Beaudoing E."/>
            <person name="Hot D."/>
        </authorList>
    </citation>
    <scope>NUCLEOTIDE SEQUENCE</scope>
    <source>
        <strain evidence="1">NRRL B-8018</strain>
    </source>
</reference>
<organism evidence="1 2">
    <name type="scientific">Dactylosporangium aurantiacum</name>
    <dbReference type="NCBI Taxonomy" id="35754"/>
    <lineage>
        <taxon>Bacteria</taxon>
        <taxon>Bacillati</taxon>
        <taxon>Actinomycetota</taxon>
        <taxon>Actinomycetes</taxon>
        <taxon>Micromonosporales</taxon>
        <taxon>Micromonosporaceae</taxon>
        <taxon>Dactylosporangium</taxon>
    </lineage>
</organism>
<evidence type="ECO:0000313" key="2">
    <source>
        <dbReference type="Proteomes" id="UP001058003"/>
    </source>
</evidence>
<proteinExistence type="predicted"/>
<dbReference type="EMBL" id="CP073767">
    <property type="protein sequence ID" value="UWZ52335.1"/>
    <property type="molecule type" value="Genomic_DNA"/>
</dbReference>
<accession>A0A9Q9IGV9</accession>
<dbReference type="AlphaFoldDB" id="A0A9Q9IGV9"/>
<keyword evidence="2" id="KW-1185">Reference proteome</keyword>